<evidence type="ECO:0000256" key="5">
    <source>
        <dbReference type="ARBA" id="ARBA00023014"/>
    </source>
</evidence>
<evidence type="ECO:0000313" key="7">
    <source>
        <dbReference type="EMBL" id="MBK3519947.1"/>
    </source>
</evidence>
<dbReference type="SMART" id="SM00729">
    <property type="entry name" value="Elp3"/>
    <property type="match status" value="1"/>
</dbReference>
<dbReference type="Gene3D" id="3.20.20.70">
    <property type="entry name" value="Aldolase class I"/>
    <property type="match status" value="1"/>
</dbReference>
<dbReference type="EMBL" id="JAENRR010000108">
    <property type="protein sequence ID" value="MBK3519947.1"/>
    <property type="molecule type" value="Genomic_DNA"/>
</dbReference>
<proteinExistence type="predicted"/>
<dbReference type="PANTHER" id="PTHR43409">
    <property type="entry name" value="ANAEROBIC MAGNESIUM-PROTOPORPHYRIN IX MONOMETHYL ESTER CYCLASE-RELATED"/>
    <property type="match status" value="1"/>
</dbReference>
<reference evidence="7 8" key="1">
    <citation type="submission" date="2021-01" db="EMBL/GenBank/DDBJ databases">
        <title>Carboxyliciviraga sp.nov., isolated from coastal sediments.</title>
        <authorList>
            <person name="Lu D."/>
            <person name="Zhang T."/>
        </authorList>
    </citation>
    <scope>NUCLEOTIDE SEQUENCE [LARGE SCALE GENOMIC DNA]</scope>
    <source>
        <strain evidence="7 8">N1Y132</strain>
    </source>
</reference>
<name>A0ABS1HQI8_9BACT</name>
<dbReference type="RefSeq" id="WP_200467166.1">
    <property type="nucleotide sequence ID" value="NZ_JAENRR010000108.1"/>
</dbReference>
<sequence>MNESFLVYHEPVFRPPSEANSVILQVTHGCKWNNCYFCEMYTSKKYSVKPLSTLRKEIILLSGMHPAANRIFIGDGDLFTVEFPVILETIQLLKKHFIKAKRISTYASSRELNKFTLSQLEELKSAGLDLLYIGLESGDNDVLSLMNKGTTSEEQALAALKAKKAGLKLSVMILNGLGGRLHSKAHAINSAKLLNIIQPDLLALLVISFPYGYEHFSKQLKAPFEPLSQLEMLKEMRLLLENLELHSTVFRSDHASNYLVFKGGLNRDKDKFLNQLDNIIEHTIHVPKPHLNESRYL</sequence>
<dbReference type="PANTHER" id="PTHR43409:SF4">
    <property type="entry name" value="RADICAL SAM SUPERFAMILY PROTEIN"/>
    <property type="match status" value="1"/>
</dbReference>
<dbReference type="InterPro" id="IPR013785">
    <property type="entry name" value="Aldolase_TIM"/>
</dbReference>
<feature type="domain" description="Radical SAM core" evidence="6">
    <location>
        <begin position="14"/>
        <end position="251"/>
    </location>
</feature>
<dbReference type="SFLD" id="SFLDG01082">
    <property type="entry name" value="B12-binding_domain_containing"/>
    <property type="match status" value="1"/>
</dbReference>
<comment type="cofactor">
    <cofactor evidence="1">
        <name>[4Fe-4S] cluster</name>
        <dbReference type="ChEBI" id="CHEBI:49883"/>
    </cofactor>
</comment>
<dbReference type="InterPro" id="IPR058240">
    <property type="entry name" value="rSAM_sf"/>
</dbReference>
<evidence type="ECO:0000313" key="8">
    <source>
        <dbReference type="Proteomes" id="UP000605676"/>
    </source>
</evidence>
<dbReference type="InterPro" id="IPR051198">
    <property type="entry name" value="BchE-like"/>
</dbReference>
<keyword evidence="8" id="KW-1185">Reference proteome</keyword>
<keyword evidence="2" id="KW-0949">S-adenosyl-L-methionine</keyword>
<dbReference type="SFLD" id="SFLDS00029">
    <property type="entry name" value="Radical_SAM"/>
    <property type="match status" value="1"/>
</dbReference>
<organism evidence="7 8">
    <name type="scientific">Carboxylicivirga marina</name>
    <dbReference type="NCBI Taxonomy" id="2800988"/>
    <lineage>
        <taxon>Bacteria</taxon>
        <taxon>Pseudomonadati</taxon>
        <taxon>Bacteroidota</taxon>
        <taxon>Bacteroidia</taxon>
        <taxon>Marinilabiliales</taxon>
        <taxon>Marinilabiliaceae</taxon>
        <taxon>Carboxylicivirga</taxon>
    </lineage>
</organism>
<comment type="caution">
    <text evidence="7">The sequence shown here is derived from an EMBL/GenBank/DDBJ whole genome shotgun (WGS) entry which is preliminary data.</text>
</comment>
<evidence type="ECO:0000256" key="1">
    <source>
        <dbReference type="ARBA" id="ARBA00001966"/>
    </source>
</evidence>
<gene>
    <name evidence="7" type="ORF">JIV24_21590</name>
</gene>
<dbReference type="Proteomes" id="UP000605676">
    <property type="component" value="Unassembled WGS sequence"/>
</dbReference>
<dbReference type="PROSITE" id="PS51918">
    <property type="entry name" value="RADICAL_SAM"/>
    <property type="match status" value="1"/>
</dbReference>
<accession>A0ABS1HQI8</accession>
<dbReference type="InterPro" id="IPR007197">
    <property type="entry name" value="rSAM"/>
</dbReference>
<keyword evidence="5" id="KW-0411">Iron-sulfur</keyword>
<dbReference type="CDD" id="cd01335">
    <property type="entry name" value="Radical_SAM"/>
    <property type="match status" value="1"/>
</dbReference>
<protein>
    <submittedName>
        <fullName evidence="7">Radical SAM protein</fullName>
    </submittedName>
</protein>
<dbReference type="Pfam" id="PF04055">
    <property type="entry name" value="Radical_SAM"/>
    <property type="match status" value="1"/>
</dbReference>
<evidence type="ECO:0000256" key="2">
    <source>
        <dbReference type="ARBA" id="ARBA00022691"/>
    </source>
</evidence>
<evidence type="ECO:0000256" key="4">
    <source>
        <dbReference type="ARBA" id="ARBA00023004"/>
    </source>
</evidence>
<keyword evidence="3" id="KW-0479">Metal-binding</keyword>
<dbReference type="SUPFAM" id="SSF102114">
    <property type="entry name" value="Radical SAM enzymes"/>
    <property type="match status" value="1"/>
</dbReference>
<dbReference type="InterPro" id="IPR006638">
    <property type="entry name" value="Elp3/MiaA/NifB-like_rSAM"/>
</dbReference>
<evidence type="ECO:0000259" key="6">
    <source>
        <dbReference type="PROSITE" id="PS51918"/>
    </source>
</evidence>
<evidence type="ECO:0000256" key="3">
    <source>
        <dbReference type="ARBA" id="ARBA00022723"/>
    </source>
</evidence>
<keyword evidence="4" id="KW-0408">Iron</keyword>
<dbReference type="SFLD" id="SFLDG01095">
    <property type="entry name" value="Uncharacterised_Radical_SAM_Su"/>
    <property type="match status" value="1"/>
</dbReference>